<proteinExistence type="predicted"/>
<protein>
    <submittedName>
        <fullName evidence="1">DUF3236 family protein</fullName>
    </submittedName>
</protein>
<reference evidence="1" key="1">
    <citation type="journal article" date="2020" name="bioRxiv">
        <title>A rank-normalized archaeal taxonomy based on genome phylogeny resolves widespread incomplete and uneven classifications.</title>
        <authorList>
            <person name="Rinke C."/>
            <person name="Chuvochina M."/>
            <person name="Mussig A.J."/>
            <person name="Chaumeil P.-A."/>
            <person name="Waite D.W."/>
            <person name="Whitman W.B."/>
            <person name="Parks D.H."/>
            <person name="Hugenholtz P."/>
        </authorList>
    </citation>
    <scope>NUCLEOTIDE SEQUENCE</scope>
    <source>
        <strain evidence="1">UBA8853</strain>
    </source>
</reference>
<organism evidence="1 2">
    <name type="scientific">Methanopyrus kandleri</name>
    <dbReference type="NCBI Taxonomy" id="2320"/>
    <lineage>
        <taxon>Archaea</taxon>
        <taxon>Methanobacteriati</taxon>
        <taxon>Methanobacteriota</taxon>
        <taxon>Methanomada group</taxon>
        <taxon>Methanopyri</taxon>
        <taxon>Methanopyrales</taxon>
        <taxon>Methanopyraceae</taxon>
        <taxon>Methanopyrus</taxon>
    </lineage>
</organism>
<sequence length="160" mass="17897">MLKETLLKAWWESWEGTRRGDEEREVEGLREYLTSADRLAVVTGNEDKLRAVNKVLRRFGLPEAEMIRVPTEMADATPCPAIFKAIMGVQVSDADVVIARGRLGVPGSGAMTVFMDARCRLLTAALSPPHVLHEMSVKEAMEREAEEALRRLGMRETTSR</sequence>
<dbReference type="GeneID" id="1477320"/>
<evidence type="ECO:0000313" key="1">
    <source>
        <dbReference type="EMBL" id="HII70845.1"/>
    </source>
</evidence>
<dbReference type="Pfam" id="PF11576">
    <property type="entry name" value="HcgB"/>
    <property type="match status" value="1"/>
</dbReference>
<dbReference type="InterPro" id="IPR010254">
    <property type="entry name" value="B12-dep_deHydtase_bsu"/>
</dbReference>
<dbReference type="Gene3D" id="1.10.287.470">
    <property type="entry name" value="Helix hairpin bin"/>
    <property type="match status" value="1"/>
</dbReference>
<gene>
    <name evidence="1" type="ORF">HA336_06410</name>
</gene>
<evidence type="ECO:0000313" key="2">
    <source>
        <dbReference type="Proteomes" id="UP000619545"/>
    </source>
</evidence>
<dbReference type="RefSeq" id="WP_011018390.1">
    <property type="nucleotide sequence ID" value="NZ_DUJS01000004.1"/>
</dbReference>
<dbReference type="Proteomes" id="UP000619545">
    <property type="component" value="Unassembled WGS sequence"/>
</dbReference>
<dbReference type="OMA" id="SMLVIMD"/>
<accession>A0A832T2G1</accession>
<dbReference type="InterPro" id="IPR012019">
    <property type="entry name" value="HcgB"/>
</dbReference>
<dbReference type="Gene3D" id="3.40.50.10150">
    <property type="entry name" value="B12-dependent dehydatase associated subunit"/>
    <property type="match status" value="1"/>
</dbReference>
<dbReference type="AlphaFoldDB" id="A0A832T2G1"/>
<comment type="caution">
    <text evidence="1">The sequence shown here is derived from an EMBL/GenBank/DDBJ whole genome shotgun (WGS) entry which is preliminary data.</text>
</comment>
<name>A0A832T2G1_9EURY</name>
<dbReference type="EMBL" id="DUJS01000004">
    <property type="protein sequence ID" value="HII70845.1"/>
    <property type="molecule type" value="Genomic_DNA"/>
</dbReference>
<dbReference type="PIRSF" id="PIRSF005018">
    <property type="entry name" value="UCP005018"/>
    <property type="match status" value="1"/>
</dbReference>